<dbReference type="Proteomes" id="UP000549695">
    <property type="component" value="Unassembled WGS sequence"/>
</dbReference>
<evidence type="ECO:0000256" key="1">
    <source>
        <dbReference type="SAM" id="Phobius"/>
    </source>
</evidence>
<organism evidence="2 3">
    <name type="scientific">Pseudonocardia alni</name>
    <name type="common">Amycolata alni</name>
    <dbReference type="NCBI Taxonomy" id="33907"/>
    <lineage>
        <taxon>Bacteria</taxon>
        <taxon>Bacillati</taxon>
        <taxon>Actinomycetota</taxon>
        <taxon>Actinomycetes</taxon>
        <taxon>Pseudonocardiales</taxon>
        <taxon>Pseudonocardiaceae</taxon>
        <taxon>Pseudonocardia</taxon>
    </lineage>
</organism>
<keyword evidence="1" id="KW-0472">Membrane</keyword>
<feature type="transmembrane region" description="Helical" evidence="1">
    <location>
        <begin position="16"/>
        <end position="38"/>
    </location>
</feature>
<dbReference type="RefSeq" id="WP_179760663.1">
    <property type="nucleotide sequence ID" value="NZ_BAAAJZ010000008.1"/>
</dbReference>
<dbReference type="SUPFAM" id="SSF53474">
    <property type="entry name" value="alpha/beta-Hydrolases"/>
    <property type="match status" value="1"/>
</dbReference>
<reference evidence="2 3" key="1">
    <citation type="submission" date="2020-07" db="EMBL/GenBank/DDBJ databases">
        <title>Sequencing the genomes of 1000 actinobacteria strains.</title>
        <authorList>
            <person name="Klenk H.-P."/>
        </authorList>
    </citation>
    <scope>NUCLEOTIDE SEQUENCE [LARGE SCALE GENOMIC DNA]</scope>
    <source>
        <strain evidence="2 3">DSM 44749</strain>
    </source>
</reference>
<dbReference type="Pfam" id="PF00756">
    <property type="entry name" value="Esterase"/>
    <property type="match status" value="1"/>
</dbReference>
<gene>
    <name evidence="2" type="ORF">HDA37_001478</name>
</gene>
<keyword evidence="1" id="KW-1133">Transmembrane helix</keyword>
<evidence type="ECO:0000313" key="3">
    <source>
        <dbReference type="Proteomes" id="UP000549695"/>
    </source>
</evidence>
<dbReference type="Gene3D" id="3.40.50.1820">
    <property type="entry name" value="alpha/beta hydrolase"/>
    <property type="match status" value="1"/>
</dbReference>
<accession>A0A852VWJ2</accession>
<dbReference type="InterPro" id="IPR029058">
    <property type="entry name" value="AB_hydrolase_fold"/>
</dbReference>
<keyword evidence="3" id="KW-1185">Reference proteome</keyword>
<dbReference type="GeneID" id="98051271"/>
<feature type="transmembrane region" description="Helical" evidence="1">
    <location>
        <begin position="50"/>
        <end position="72"/>
    </location>
</feature>
<sequence length="374" mass="38327">MDAVTTGIDAVPITTWQFVTGFVLAGVVVLVLVVLGVRRAGRSRYRSLRILARLGAAGVVAVVLPASALVGVNAGLDYLRTVGDVAGTGPAEGIGVAQLLLSRKVPATGQVVQIPIPGTASHFAARPAVVWVPPAWYERPRPQLPVIVLLHGTPGRPVDWVDSGGAADVANAWAAQHHGVAPILVMPDVNGTYTADSECVDTPTAKVETYLTRDVPRVVSRLLGTRPPGPSWAVAGLSEGGSCAAMLALRHPTVFATFGDYAGLLGPRVGDSNGGVPDTVAGLFGGSQAAFAAHDPATLLAANRAPGIAGWFEAGDADTDPAAAAHTLSAVATRAGVENRLVIVPGGGHDFDLFSQALSDSYPWLVGRVSVPVP</sequence>
<dbReference type="InterPro" id="IPR050583">
    <property type="entry name" value="Mycobacterial_A85_antigen"/>
</dbReference>
<dbReference type="InterPro" id="IPR000801">
    <property type="entry name" value="Esterase-like"/>
</dbReference>
<proteinExistence type="predicted"/>
<dbReference type="PANTHER" id="PTHR48098">
    <property type="entry name" value="ENTEROCHELIN ESTERASE-RELATED"/>
    <property type="match status" value="1"/>
</dbReference>
<comment type="caution">
    <text evidence="2">The sequence shown here is derived from an EMBL/GenBank/DDBJ whole genome shotgun (WGS) entry which is preliminary data.</text>
</comment>
<dbReference type="GO" id="GO:0016747">
    <property type="term" value="F:acyltransferase activity, transferring groups other than amino-acyl groups"/>
    <property type="evidence" value="ECO:0007669"/>
    <property type="project" value="TreeGrafter"/>
</dbReference>
<keyword evidence="1" id="KW-0812">Transmembrane</keyword>
<name>A0A852VWJ2_PSEA5</name>
<protein>
    <submittedName>
        <fullName evidence="2">S-formylglutathione hydrolase FrmB</fullName>
    </submittedName>
</protein>
<dbReference type="EMBL" id="JACCCZ010000001">
    <property type="protein sequence ID" value="NYG01193.1"/>
    <property type="molecule type" value="Genomic_DNA"/>
</dbReference>
<dbReference type="GO" id="GO:0016787">
    <property type="term" value="F:hydrolase activity"/>
    <property type="evidence" value="ECO:0007669"/>
    <property type="project" value="UniProtKB-KW"/>
</dbReference>
<dbReference type="PANTHER" id="PTHR48098:SF1">
    <property type="entry name" value="DIACYLGLYCEROL ACYLTRANSFERASE_MYCOLYLTRANSFERASE AG85A"/>
    <property type="match status" value="1"/>
</dbReference>
<keyword evidence="2" id="KW-0378">Hydrolase</keyword>
<evidence type="ECO:0000313" key="2">
    <source>
        <dbReference type="EMBL" id="NYG01193.1"/>
    </source>
</evidence>
<dbReference type="AlphaFoldDB" id="A0A852VWJ2"/>